<dbReference type="InterPro" id="IPR001138">
    <property type="entry name" value="Zn2Cys6_DnaBD"/>
</dbReference>
<dbReference type="PROSITE" id="PS50048">
    <property type="entry name" value="ZN2_CY6_FUNGAL_2"/>
    <property type="match status" value="1"/>
</dbReference>
<keyword evidence="3" id="KW-0804">Transcription</keyword>
<dbReference type="GeneID" id="27356039"/>
<dbReference type="RefSeq" id="XP_016265801.1">
    <property type="nucleotide sequence ID" value="XM_016404796.1"/>
</dbReference>
<dbReference type="SUPFAM" id="SSF57701">
    <property type="entry name" value="Zn2/Cys6 DNA-binding domain"/>
    <property type="match status" value="1"/>
</dbReference>
<name>A0A0D2DSZ1_9EURO</name>
<dbReference type="AlphaFoldDB" id="A0A0D2DSZ1"/>
<evidence type="ECO:0000256" key="2">
    <source>
        <dbReference type="ARBA" id="ARBA00023125"/>
    </source>
</evidence>
<proteinExistence type="predicted"/>
<feature type="region of interest" description="Disordered" evidence="5">
    <location>
        <begin position="355"/>
        <end position="374"/>
    </location>
</feature>
<feature type="domain" description="Zn(2)-C6 fungal-type" evidence="6">
    <location>
        <begin position="36"/>
        <end position="65"/>
    </location>
</feature>
<dbReference type="PROSITE" id="PS00463">
    <property type="entry name" value="ZN2_CY6_FUNGAL_1"/>
    <property type="match status" value="1"/>
</dbReference>
<dbReference type="GO" id="GO:0008270">
    <property type="term" value="F:zinc ion binding"/>
    <property type="evidence" value="ECO:0007669"/>
    <property type="project" value="InterPro"/>
</dbReference>
<dbReference type="PANTHER" id="PTHR47256:SF1">
    <property type="entry name" value="ZN(II)2CYS6 TRANSCRIPTION FACTOR (EUROFUNG)"/>
    <property type="match status" value="1"/>
</dbReference>
<dbReference type="PANTHER" id="PTHR47256">
    <property type="entry name" value="ZN(II)2CYS6 TRANSCRIPTION FACTOR (EUROFUNG)-RELATED"/>
    <property type="match status" value="1"/>
</dbReference>
<dbReference type="Gene3D" id="4.10.240.10">
    <property type="entry name" value="Zn(2)-C6 fungal-type DNA-binding domain"/>
    <property type="match status" value="1"/>
</dbReference>
<dbReference type="InterPro" id="IPR036864">
    <property type="entry name" value="Zn2-C6_fun-type_DNA-bd_sf"/>
</dbReference>
<gene>
    <name evidence="7" type="ORF">PV06_03965</name>
</gene>
<dbReference type="HOGENOM" id="CLU_007003_8_2_1"/>
<evidence type="ECO:0000313" key="8">
    <source>
        <dbReference type="Proteomes" id="UP000053342"/>
    </source>
</evidence>
<reference evidence="7 8" key="1">
    <citation type="submission" date="2015-01" db="EMBL/GenBank/DDBJ databases">
        <title>The Genome Sequence of Exophiala oligosperma CBS72588.</title>
        <authorList>
            <consortium name="The Broad Institute Genomics Platform"/>
            <person name="Cuomo C."/>
            <person name="de Hoog S."/>
            <person name="Gorbushina A."/>
            <person name="Stielow B."/>
            <person name="Teixiera M."/>
            <person name="Abouelleil A."/>
            <person name="Chapman S.B."/>
            <person name="Priest M."/>
            <person name="Young S.K."/>
            <person name="Wortman J."/>
            <person name="Nusbaum C."/>
            <person name="Birren B."/>
        </authorList>
    </citation>
    <scope>NUCLEOTIDE SEQUENCE [LARGE SCALE GENOMIC DNA]</scope>
    <source>
        <strain evidence="7 8">CBS 72588</strain>
    </source>
</reference>
<evidence type="ECO:0000256" key="3">
    <source>
        <dbReference type="ARBA" id="ARBA00023163"/>
    </source>
</evidence>
<dbReference type="Pfam" id="PF00172">
    <property type="entry name" value="Zn_clus"/>
    <property type="match status" value="1"/>
</dbReference>
<evidence type="ECO:0000313" key="7">
    <source>
        <dbReference type="EMBL" id="KIW45585.1"/>
    </source>
</evidence>
<protein>
    <recommendedName>
        <fullName evidence="6">Zn(2)-C6 fungal-type domain-containing protein</fullName>
    </recommendedName>
</protein>
<dbReference type="InterPro" id="IPR053187">
    <property type="entry name" value="Notoamide_regulator"/>
</dbReference>
<dbReference type="SMART" id="SM00066">
    <property type="entry name" value="GAL4"/>
    <property type="match status" value="1"/>
</dbReference>
<dbReference type="GO" id="GO:0000981">
    <property type="term" value="F:DNA-binding transcription factor activity, RNA polymerase II-specific"/>
    <property type="evidence" value="ECO:0007669"/>
    <property type="project" value="InterPro"/>
</dbReference>
<keyword evidence="8" id="KW-1185">Reference proteome</keyword>
<accession>A0A0D2DSZ1</accession>
<evidence type="ECO:0000256" key="1">
    <source>
        <dbReference type="ARBA" id="ARBA00023015"/>
    </source>
</evidence>
<dbReference type="EMBL" id="KN847334">
    <property type="protein sequence ID" value="KIW45585.1"/>
    <property type="molecule type" value="Genomic_DNA"/>
</dbReference>
<dbReference type="VEuPathDB" id="FungiDB:PV06_03965"/>
<evidence type="ECO:0000256" key="5">
    <source>
        <dbReference type="SAM" id="MobiDB-lite"/>
    </source>
</evidence>
<organism evidence="7 8">
    <name type="scientific">Exophiala oligosperma</name>
    <dbReference type="NCBI Taxonomy" id="215243"/>
    <lineage>
        <taxon>Eukaryota</taxon>
        <taxon>Fungi</taxon>
        <taxon>Dikarya</taxon>
        <taxon>Ascomycota</taxon>
        <taxon>Pezizomycotina</taxon>
        <taxon>Eurotiomycetes</taxon>
        <taxon>Chaetothyriomycetidae</taxon>
        <taxon>Chaetothyriales</taxon>
        <taxon>Herpotrichiellaceae</taxon>
        <taxon>Exophiala</taxon>
    </lineage>
</organism>
<dbReference type="Proteomes" id="UP000053342">
    <property type="component" value="Unassembled WGS sequence"/>
</dbReference>
<keyword evidence="4" id="KW-0539">Nucleus</keyword>
<keyword evidence="2" id="KW-0238">DNA-binding</keyword>
<dbReference type="GO" id="GO:0003677">
    <property type="term" value="F:DNA binding"/>
    <property type="evidence" value="ECO:0007669"/>
    <property type="project" value="UniProtKB-KW"/>
</dbReference>
<keyword evidence="1" id="KW-0805">Transcription regulation</keyword>
<evidence type="ECO:0000259" key="6">
    <source>
        <dbReference type="PROSITE" id="PS50048"/>
    </source>
</evidence>
<evidence type="ECO:0000256" key="4">
    <source>
        <dbReference type="ARBA" id="ARBA00023242"/>
    </source>
</evidence>
<sequence>MSMLSFRDLMPVASTNFSSMSPPNSDLSTRRKTSVACFGCKRRRTRCDEGLPCVSCISHNTECVKDENDDGRRRLAMKRKLSALENDRRLFDDLLATIRKTNTTQIEPLLKTIRNGSSRHDIRAYLDCHFHPGSDAMQIENGFDKTPRAVRRPMRGRIQDVVNPPVSVPAKPWTTVTDDDDFVSHLISLWFTWAHPWWHWVDEKLFLNAMRTGDDRGLICTPYLVNMILADACLLDTLADDGSEPNKWIREQFYQEAKKGLDAEKGRVSMTVVATLGVQWTYLNTSGQDSLGNAVLYQQIFLSKDLERWRQKVLRSMDLPRGYLDDVMRSLDTLQWTLYTLNSCTLLDFEKTQFLRPPSGPKPQSDHHKGDNVDWTPYPQPHTPVSFHPTCHYRSFLCLIEMTARGERLVTKRTKEDADDAIRQLGELYVHIRNWNRTLPDCLHLDGRSSPHVIALHALHNWVMVMMAKQIAAVECGHQGRPALIRTQPDGERPKWKQMSITSSIRIAELFEHIRLKWGTDHFPVIIMQPLAIAVFPLLEGLHETPEAPKAFFNLCLTIRAASRRFPVGYGLLLAVKQTAERRGIRLPENCRDFFSDLSAVSVSRNTSDLTDKGLDYLLDKWEDLDLEGSA</sequence>
<dbReference type="OrthoDB" id="2593732at2759"/>
<dbReference type="CDD" id="cd00067">
    <property type="entry name" value="GAL4"/>
    <property type="match status" value="1"/>
</dbReference>
<dbReference type="CDD" id="cd12148">
    <property type="entry name" value="fungal_TF_MHR"/>
    <property type="match status" value="1"/>
</dbReference>